<dbReference type="SMART" id="SM00191">
    <property type="entry name" value="Int_alpha"/>
    <property type="match status" value="3"/>
</dbReference>
<proteinExistence type="predicted"/>
<dbReference type="SUPFAM" id="SSF69318">
    <property type="entry name" value="Integrin alpha N-terminal domain"/>
    <property type="match status" value="2"/>
</dbReference>
<name>A0ABN3T1U9_9ACTN</name>
<evidence type="ECO:0000256" key="1">
    <source>
        <dbReference type="ARBA" id="ARBA00022729"/>
    </source>
</evidence>
<keyword evidence="8" id="KW-1185">Reference proteome</keyword>
<dbReference type="PANTHER" id="PTHR23221:SF7">
    <property type="entry name" value="PHOSPHATIDYLINOSITOL-GLYCAN-SPECIFIC PHOSPHOLIPASE D"/>
    <property type="match status" value="1"/>
</dbReference>
<keyword evidence="1 6" id="KW-0732">Signal</keyword>
<keyword evidence="2" id="KW-0677">Repeat</keyword>
<gene>
    <name evidence="7" type="ORF">GCM10010412_081590</name>
</gene>
<evidence type="ECO:0000256" key="2">
    <source>
        <dbReference type="ARBA" id="ARBA00022737"/>
    </source>
</evidence>
<feature type="compositionally biased region" description="Low complexity" evidence="5">
    <location>
        <begin position="394"/>
        <end position="407"/>
    </location>
</feature>
<dbReference type="PROSITE" id="PS51470">
    <property type="entry name" value="FG_GAP"/>
    <property type="match status" value="2"/>
</dbReference>
<feature type="signal peptide" evidence="6">
    <location>
        <begin position="1"/>
        <end position="28"/>
    </location>
</feature>
<reference evidence="7 8" key="1">
    <citation type="journal article" date="2019" name="Int. J. Syst. Evol. Microbiol.">
        <title>The Global Catalogue of Microorganisms (GCM) 10K type strain sequencing project: providing services to taxonomists for standard genome sequencing and annotation.</title>
        <authorList>
            <consortium name="The Broad Institute Genomics Platform"/>
            <consortium name="The Broad Institute Genome Sequencing Center for Infectious Disease"/>
            <person name="Wu L."/>
            <person name="Ma J."/>
        </authorList>
    </citation>
    <scope>NUCLEOTIDE SEQUENCE [LARGE SCALE GENOMIC DNA]</scope>
    <source>
        <strain evidence="7 8">JCM 6835</strain>
    </source>
</reference>
<dbReference type="InterPro" id="IPR013519">
    <property type="entry name" value="Int_alpha_beta-p"/>
</dbReference>
<keyword evidence="4" id="KW-0325">Glycoprotein</keyword>
<comment type="caution">
    <text evidence="7">The sequence shown here is derived from an EMBL/GenBank/DDBJ whole genome shotgun (WGS) entry which is preliminary data.</text>
</comment>
<accession>A0ABN3T1U9</accession>
<dbReference type="Pfam" id="PF13517">
    <property type="entry name" value="FG-GAP_3"/>
    <property type="match status" value="1"/>
</dbReference>
<keyword evidence="3" id="KW-0378">Hydrolase</keyword>
<protein>
    <recommendedName>
        <fullName evidence="9">FG-GAP repeat protein</fullName>
    </recommendedName>
</protein>
<dbReference type="RefSeq" id="WP_346154318.1">
    <property type="nucleotide sequence ID" value="NZ_BAAATE010000033.1"/>
</dbReference>
<feature type="region of interest" description="Disordered" evidence="5">
    <location>
        <begin position="391"/>
        <end position="439"/>
    </location>
</feature>
<dbReference type="InterPro" id="IPR013517">
    <property type="entry name" value="FG-GAP"/>
</dbReference>
<evidence type="ECO:0000256" key="4">
    <source>
        <dbReference type="ARBA" id="ARBA00023180"/>
    </source>
</evidence>
<sequence>MRVNKMTWPVAVLTLTTVLTLPAPPAAAAQVAVNSDFNGDGYHDLAIGTPGVPGPNGTTGAVTILYGGPGGIDAHTVRRPEAGCKSAWGTPCRSWGETVAAGDVTGDNAAELVFISGYPVLQIDSWNQDGVRTTTTKGYGGPGLQAWGLRVGQFDDQPGADIVGIDDSSGFVLDGVDYPTSHLTARFNTDEWIRNYFHDDQVRVRSIAVGDARNTGGQQMALIVSRYMSDGQEESPYLWLLNDLKAQPTTRDDSLWAWGALCTPQNRHVLGCPKKDSQLAMGDVDGDGHLDVVMATPSLRGLQVWYGSASGFSQFPGFSTHDIGWFDAGSGVGSDLAVGDVNGDGAAEIVLGAPDAAASGQTGAGGIAIIPGSKASPRGPVLTAAQIITQDGISSPNTPTPTATPTVNAPPSPTPTAVPTLTGDPEPQTTFDPKPTAEPQSLTAARAAAVSADPISEQSVAGDRFGQSVRVLDVTRDGKAEVIVGAPGKNGGAGMLVVLRGSSSGVSESGTQVFHPGQFGIGSPQTAFGKILHR</sequence>
<organism evidence="7 8">
    <name type="scientific">Nonomuraea recticatena</name>
    <dbReference type="NCBI Taxonomy" id="46178"/>
    <lineage>
        <taxon>Bacteria</taxon>
        <taxon>Bacillati</taxon>
        <taxon>Actinomycetota</taxon>
        <taxon>Actinomycetes</taxon>
        <taxon>Streptosporangiales</taxon>
        <taxon>Streptosporangiaceae</taxon>
        <taxon>Nonomuraea</taxon>
    </lineage>
</organism>
<evidence type="ECO:0000313" key="8">
    <source>
        <dbReference type="Proteomes" id="UP001501666"/>
    </source>
</evidence>
<evidence type="ECO:0000313" key="7">
    <source>
        <dbReference type="EMBL" id="GAA2691365.1"/>
    </source>
</evidence>
<dbReference type="PANTHER" id="PTHR23221">
    <property type="entry name" value="GLYCOSYLPHOSPHATIDYLINOSITOL PHOSPHOLIPASE D"/>
    <property type="match status" value="1"/>
</dbReference>
<dbReference type="InterPro" id="IPR028994">
    <property type="entry name" value="Integrin_alpha_N"/>
</dbReference>
<evidence type="ECO:0000256" key="3">
    <source>
        <dbReference type="ARBA" id="ARBA00022801"/>
    </source>
</evidence>
<dbReference type="Gene3D" id="2.130.10.130">
    <property type="entry name" value="Integrin alpha, N-terminal"/>
    <property type="match status" value="3"/>
</dbReference>
<evidence type="ECO:0008006" key="9">
    <source>
        <dbReference type="Google" id="ProtNLM"/>
    </source>
</evidence>
<evidence type="ECO:0000256" key="5">
    <source>
        <dbReference type="SAM" id="MobiDB-lite"/>
    </source>
</evidence>
<dbReference type="Pfam" id="PF01839">
    <property type="entry name" value="FG-GAP"/>
    <property type="match status" value="2"/>
</dbReference>
<dbReference type="Proteomes" id="UP001501666">
    <property type="component" value="Unassembled WGS sequence"/>
</dbReference>
<evidence type="ECO:0000256" key="6">
    <source>
        <dbReference type="SAM" id="SignalP"/>
    </source>
</evidence>
<feature type="chain" id="PRO_5047355603" description="FG-GAP repeat protein" evidence="6">
    <location>
        <begin position="29"/>
        <end position="534"/>
    </location>
</feature>
<dbReference type="EMBL" id="BAAATE010000033">
    <property type="protein sequence ID" value="GAA2691365.1"/>
    <property type="molecule type" value="Genomic_DNA"/>
</dbReference>